<dbReference type="InParanoid" id="A0A317ZGE8"/>
<dbReference type="InterPro" id="IPR003374">
    <property type="entry name" value="ApbE-like_sf"/>
</dbReference>
<reference evidence="11 12" key="1">
    <citation type="submission" date="2018-05" db="EMBL/GenBank/DDBJ databases">
        <title>Coraliomargarita sinensis sp. nov., isolated from a marine solar saltern.</title>
        <authorList>
            <person name="Zhou L.Y."/>
        </authorList>
    </citation>
    <scope>NUCLEOTIDE SEQUENCE [LARGE SCALE GENOMIC DNA]</scope>
    <source>
        <strain evidence="11 12">WN38</strain>
    </source>
</reference>
<dbReference type="EC" id="2.7.1.180" evidence="2"/>
<sequence length="277" mass="30419">MTPTHTFEHKAMKTTFKLRLQHQDKKQAQSAATCAIDLIDEIENKLSRYRAGSDVWQINHMEAGQTLFLSELCYDCLCLSLEASAQTMGLFDVTLGRQIEHQKRNEDGQPPELSGQLAMVPNRPAIHCNEPGREIDLGGVGKGFALDRVRELVRDWDIESGIISAGASTHLAFGPQEWTIGLSGKNETKDVTLRDQALSASGSGIQNEHIISPAGHQEAYRHPRVWVLHESAAWADIWSTTAMLMTVDELGAHAGQLAGLFVENPETGGVDTIPATR</sequence>
<dbReference type="Pfam" id="PF02424">
    <property type="entry name" value="ApbE"/>
    <property type="match status" value="1"/>
</dbReference>
<evidence type="ECO:0000256" key="4">
    <source>
        <dbReference type="ARBA" id="ARBA00022630"/>
    </source>
</evidence>
<dbReference type="OrthoDB" id="9812112at2"/>
<keyword evidence="8" id="KW-0460">Magnesium</keyword>
<keyword evidence="4" id="KW-0285">Flavoprotein</keyword>
<name>A0A317ZGE8_9BACT</name>
<dbReference type="SUPFAM" id="SSF143631">
    <property type="entry name" value="ApbE-like"/>
    <property type="match status" value="1"/>
</dbReference>
<evidence type="ECO:0000313" key="11">
    <source>
        <dbReference type="EMBL" id="PXA03962.1"/>
    </source>
</evidence>
<organism evidence="11 12">
    <name type="scientific">Coraliomargarita sinensis</name>
    <dbReference type="NCBI Taxonomy" id="2174842"/>
    <lineage>
        <taxon>Bacteria</taxon>
        <taxon>Pseudomonadati</taxon>
        <taxon>Verrucomicrobiota</taxon>
        <taxon>Opitutia</taxon>
        <taxon>Puniceicoccales</taxon>
        <taxon>Coraliomargaritaceae</taxon>
        <taxon>Coraliomargarita</taxon>
    </lineage>
</organism>
<dbReference type="Gene3D" id="3.10.520.10">
    <property type="entry name" value="ApbE-like domains"/>
    <property type="match status" value="1"/>
</dbReference>
<evidence type="ECO:0000313" key="12">
    <source>
        <dbReference type="Proteomes" id="UP000247099"/>
    </source>
</evidence>
<dbReference type="RefSeq" id="WP_110131315.1">
    <property type="nucleotide sequence ID" value="NZ_QHJQ01000006.1"/>
</dbReference>
<evidence type="ECO:0000256" key="2">
    <source>
        <dbReference type="ARBA" id="ARBA00011955"/>
    </source>
</evidence>
<protein>
    <recommendedName>
        <fullName evidence="3">FAD:protein FMN transferase</fullName>
        <ecNumber evidence="2">2.7.1.180</ecNumber>
    </recommendedName>
    <alternativeName>
        <fullName evidence="9">Flavin transferase</fullName>
    </alternativeName>
</protein>
<comment type="catalytic activity">
    <reaction evidence="10">
        <text>L-threonyl-[protein] + FAD = FMN-L-threonyl-[protein] + AMP + H(+)</text>
        <dbReference type="Rhea" id="RHEA:36847"/>
        <dbReference type="Rhea" id="RHEA-COMP:11060"/>
        <dbReference type="Rhea" id="RHEA-COMP:11061"/>
        <dbReference type="ChEBI" id="CHEBI:15378"/>
        <dbReference type="ChEBI" id="CHEBI:30013"/>
        <dbReference type="ChEBI" id="CHEBI:57692"/>
        <dbReference type="ChEBI" id="CHEBI:74257"/>
        <dbReference type="ChEBI" id="CHEBI:456215"/>
        <dbReference type="EC" id="2.7.1.180"/>
    </reaction>
</comment>
<comment type="caution">
    <text evidence="11">The sequence shown here is derived from an EMBL/GenBank/DDBJ whole genome shotgun (WGS) entry which is preliminary data.</text>
</comment>
<evidence type="ECO:0000256" key="6">
    <source>
        <dbReference type="ARBA" id="ARBA00022723"/>
    </source>
</evidence>
<gene>
    <name evidence="11" type="ORF">DDZ13_10010</name>
</gene>
<evidence type="ECO:0000256" key="5">
    <source>
        <dbReference type="ARBA" id="ARBA00022679"/>
    </source>
</evidence>
<dbReference type="AlphaFoldDB" id="A0A317ZGE8"/>
<dbReference type="EMBL" id="QHJQ01000006">
    <property type="protein sequence ID" value="PXA03962.1"/>
    <property type="molecule type" value="Genomic_DNA"/>
</dbReference>
<accession>A0A317ZGE8</accession>
<evidence type="ECO:0000256" key="7">
    <source>
        <dbReference type="ARBA" id="ARBA00022827"/>
    </source>
</evidence>
<evidence type="ECO:0000256" key="9">
    <source>
        <dbReference type="ARBA" id="ARBA00031306"/>
    </source>
</evidence>
<proteinExistence type="predicted"/>
<dbReference type="Proteomes" id="UP000247099">
    <property type="component" value="Unassembled WGS sequence"/>
</dbReference>
<keyword evidence="12" id="KW-1185">Reference proteome</keyword>
<dbReference type="GO" id="GO:0046872">
    <property type="term" value="F:metal ion binding"/>
    <property type="evidence" value="ECO:0007669"/>
    <property type="project" value="UniProtKB-KW"/>
</dbReference>
<dbReference type="InterPro" id="IPR024932">
    <property type="entry name" value="ApbE"/>
</dbReference>
<dbReference type="PANTHER" id="PTHR30040">
    <property type="entry name" value="THIAMINE BIOSYNTHESIS LIPOPROTEIN APBE"/>
    <property type="match status" value="1"/>
</dbReference>
<keyword evidence="5" id="KW-0808">Transferase</keyword>
<dbReference type="FunCoup" id="A0A317ZGE8">
    <property type="interactions" value="78"/>
</dbReference>
<evidence type="ECO:0000256" key="10">
    <source>
        <dbReference type="ARBA" id="ARBA00048540"/>
    </source>
</evidence>
<evidence type="ECO:0000256" key="1">
    <source>
        <dbReference type="ARBA" id="ARBA00001946"/>
    </source>
</evidence>
<comment type="cofactor">
    <cofactor evidence="1">
        <name>Mg(2+)</name>
        <dbReference type="ChEBI" id="CHEBI:18420"/>
    </cofactor>
</comment>
<dbReference type="GO" id="GO:0016740">
    <property type="term" value="F:transferase activity"/>
    <property type="evidence" value="ECO:0007669"/>
    <property type="project" value="UniProtKB-KW"/>
</dbReference>
<keyword evidence="6" id="KW-0479">Metal-binding</keyword>
<evidence type="ECO:0000256" key="3">
    <source>
        <dbReference type="ARBA" id="ARBA00016337"/>
    </source>
</evidence>
<evidence type="ECO:0000256" key="8">
    <source>
        <dbReference type="ARBA" id="ARBA00022842"/>
    </source>
</evidence>
<dbReference type="PANTHER" id="PTHR30040:SF2">
    <property type="entry name" value="FAD:PROTEIN FMN TRANSFERASE"/>
    <property type="match status" value="1"/>
</dbReference>
<keyword evidence="7" id="KW-0274">FAD</keyword>